<keyword evidence="3" id="KW-1185">Reference proteome</keyword>
<feature type="signal peptide" evidence="1">
    <location>
        <begin position="1"/>
        <end position="17"/>
    </location>
</feature>
<evidence type="ECO:0000313" key="3">
    <source>
        <dbReference type="Proteomes" id="UP000193144"/>
    </source>
</evidence>
<comment type="caution">
    <text evidence="2">The sequence shown here is derived from an EMBL/GenBank/DDBJ whole genome shotgun (WGS) entry which is preliminary data.</text>
</comment>
<reference evidence="2 3" key="1">
    <citation type="submission" date="2016-07" db="EMBL/GenBank/DDBJ databases">
        <title>Pervasive Adenine N6-methylation of Active Genes in Fungi.</title>
        <authorList>
            <consortium name="DOE Joint Genome Institute"/>
            <person name="Mondo S.J."/>
            <person name="Dannebaum R.O."/>
            <person name="Kuo R.C."/>
            <person name="Labutti K."/>
            <person name="Haridas S."/>
            <person name="Kuo A."/>
            <person name="Salamov A."/>
            <person name="Ahrendt S.R."/>
            <person name="Lipzen A."/>
            <person name="Sullivan W."/>
            <person name="Andreopoulos W.B."/>
            <person name="Clum A."/>
            <person name="Lindquist E."/>
            <person name="Daum C."/>
            <person name="Ramamoorthy G.K."/>
            <person name="Gryganskyi A."/>
            <person name="Culley D."/>
            <person name="Magnuson J.K."/>
            <person name="James T.Y."/>
            <person name="O'Malley M.A."/>
            <person name="Stajich J.E."/>
            <person name="Spatafora J.W."/>
            <person name="Visel A."/>
            <person name="Grigoriev I.V."/>
        </authorList>
    </citation>
    <scope>NUCLEOTIDE SEQUENCE [LARGE SCALE GENOMIC DNA]</scope>
    <source>
        <strain evidence="2 3">CBS 115471</strain>
    </source>
</reference>
<accession>A0A1Y1YRJ4</accession>
<dbReference type="EMBL" id="MCFA01000180">
    <property type="protein sequence ID" value="ORY00658.1"/>
    <property type="molecule type" value="Genomic_DNA"/>
</dbReference>
<organism evidence="2 3">
    <name type="scientific">Clohesyomyces aquaticus</name>
    <dbReference type="NCBI Taxonomy" id="1231657"/>
    <lineage>
        <taxon>Eukaryota</taxon>
        <taxon>Fungi</taxon>
        <taxon>Dikarya</taxon>
        <taxon>Ascomycota</taxon>
        <taxon>Pezizomycotina</taxon>
        <taxon>Dothideomycetes</taxon>
        <taxon>Pleosporomycetidae</taxon>
        <taxon>Pleosporales</taxon>
        <taxon>Lindgomycetaceae</taxon>
        <taxon>Clohesyomyces</taxon>
    </lineage>
</organism>
<evidence type="ECO:0008006" key="4">
    <source>
        <dbReference type="Google" id="ProtNLM"/>
    </source>
</evidence>
<proteinExistence type="predicted"/>
<evidence type="ECO:0000313" key="2">
    <source>
        <dbReference type="EMBL" id="ORY00658.1"/>
    </source>
</evidence>
<feature type="chain" id="PRO_5012440611" description="Apple domain-containing protein" evidence="1">
    <location>
        <begin position="18"/>
        <end position="155"/>
    </location>
</feature>
<sequence>MIAATLLFTALASLSTALPTSSKLDARAGGPAIVPIPSSCAVTNPYPTASSSSQTYTPGPSADNARGYYAYYPAFSDIDSMQLQCLEQCYGYGNKGDCVSAFWAQNLPVPDGYYGSTGGPLMTGCLFFNRTLTPEDFVVAPEGQATTPYARNIQC</sequence>
<gene>
    <name evidence="2" type="ORF">BCR34DRAFT_494420</name>
</gene>
<keyword evidence="1" id="KW-0732">Signal</keyword>
<dbReference type="OrthoDB" id="3938895at2759"/>
<name>A0A1Y1YRJ4_9PLEO</name>
<evidence type="ECO:0000256" key="1">
    <source>
        <dbReference type="SAM" id="SignalP"/>
    </source>
</evidence>
<dbReference type="STRING" id="1231657.A0A1Y1YRJ4"/>
<dbReference type="Proteomes" id="UP000193144">
    <property type="component" value="Unassembled WGS sequence"/>
</dbReference>
<protein>
    <recommendedName>
        <fullName evidence="4">Apple domain-containing protein</fullName>
    </recommendedName>
</protein>
<dbReference type="AlphaFoldDB" id="A0A1Y1YRJ4"/>